<keyword evidence="4 9" id="KW-0547">Nucleotide-binding</keyword>
<feature type="domain" description="Protein kinase" evidence="10">
    <location>
        <begin position="49"/>
        <end position="403"/>
    </location>
</feature>
<dbReference type="Gene3D" id="3.30.200.20">
    <property type="entry name" value="Phosphorylase Kinase, domain 1"/>
    <property type="match status" value="1"/>
</dbReference>
<dbReference type="GO" id="GO:0005524">
    <property type="term" value="F:ATP binding"/>
    <property type="evidence" value="ECO:0007669"/>
    <property type="project" value="UniProtKB-UniRule"/>
</dbReference>
<dbReference type="eggNOG" id="KOG1290">
    <property type="taxonomic scope" value="Eukaryota"/>
</dbReference>
<comment type="catalytic activity">
    <reaction evidence="7">
        <text>L-threonyl-[protein] + ATP = O-phospho-L-threonyl-[protein] + ADP + H(+)</text>
        <dbReference type="Rhea" id="RHEA:46608"/>
        <dbReference type="Rhea" id="RHEA-COMP:11060"/>
        <dbReference type="Rhea" id="RHEA-COMP:11605"/>
        <dbReference type="ChEBI" id="CHEBI:15378"/>
        <dbReference type="ChEBI" id="CHEBI:30013"/>
        <dbReference type="ChEBI" id="CHEBI:30616"/>
        <dbReference type="ChEBI" id="CHEBI:61977"/>
        <dbReference type="ChEBI" id="CHEBI:456216"/>
        <dbReference type="EC" id="2.7.11.1"/>
    </reaction>
</comment>
<evidence type="ECO:0000256" key="3">
    <source>
        <dbReference type="ARBA" id="ARBA00022679"/>
    </source>
</evidence>
<reference evidence="11 12" key="1">
    <citation type="journal article" date="2013" name="PLoS Genet.">
        <title>Plant-symbiotic fungi as chemical engineers: Multi-genome analysis of the Clavicipitaceae reveals dynamics of alkaloid loci.</title>
        <authorList>
            <person name="Schardl C.L."/>
            <person name="Young C.A."/>
            <person name="Hesse U."/>
            <person name="Amyotte S.G."/>
            <person name="Andreeva K."/>
            <person name="Calie P.J."/>
            <person name="Fleetwood D.J."/>
            <person name="Haws D.C."/>
            <person name="Moore N."/>
            <person name="Oeser B."/>
            <person name="Panaccione D.G."/>
            <person name="Schweri K.K."/>
            <person name="Voisey C.R."/>
            <person name="Farman M.L."/>
            <person name="Jaromczyk J.W."/>
            <person name="Roe B.A."/>
            <person name="O'Sullivan D.M."/>
            <person name="Scott B."/>
            <person name="Tudzynski P."/>
            <person name="An Z."/>
            <person name="Arnaoudova E.G."/>
            <person name="Bullock C.T."/>
            <person name="Charlton N.D."/>
            <person name="Chen L."/>
            <person name="Cox M."/>
            <person name="Dinkins R.D."/>
            <person name="Florea S."/>
            <person name="Glenn A.E."/>
            <person name="Gordon A."/>
            <person name="Gueldener U."/>
            <person name="Harris D.R."/>
            <person name="Hollin W."/>
            <person name="Jaromczyk J."/>
            <person name="Johnson R.D."/>
            <person name="Khan A.K."/>
            <person name="Leistner E."/>
            <person name="Leuchtmann A."/>
            <person name="Li C."/>
            <person name="Liu J."/>
            <person name="Liu J."/>
            <person name="Liu M."/>
            <person name="Mace W."/>
            <person name="Machado C."/>
            <person name="Nagabhyru P."/>
            <person name="Pan J."/>
            <person name="Schmid J."/>
            <person name="Sugawara K."/>
            <person name="Steiner U."/>
            <person name="Takach J.E."/>
            <person name="Tanaka E."/>
            <person name="Webb J.S."/>
            <person name="Wilson E.V."/>
            <person name="Wiseman J.L."/>
            <person name="Yoshida R."/>
            <person name="Zeng Z."/>
        </authorList>
    </citation>
    <scope>NUCLEOTIDE SEQUENCE [LARGE SCALE GENOMIC DNA]</scope>
    <source>
        <strain evidence="11 12">20.1</strain>
    </source>
</reference>
<dbReference type="OrthoDB" id="5979581at2759"/>
<evidence type="ECO:0000256" key="2">
    <source>
        <dbReference type="ARBA" id="ARBA00022527"/>
    </source>
</evidence>
<name>M1VVE7_CLAP2</name>
<comment type="caution">
    <text evidence="11">The sequence shown here is derived from an EMBL/GenBank/DDBJ whole genome shotgun (WGS) entry which is preliminary data.</text>
</comment>
<evidence type="ECO:0000313" key="12">
    <source>
        <dbReference type="Proteomes" id="UP000016801"/>
    </source>
</evidence>
<dbReference type="PANTHER" id="PTHR47634:SF9">
    <property type="entry name" value="PROTEIN KINASE DOMAIN-CONTAINING PROTEIN-RELATED"/>
    <property type="match status" value="1"/>
</dbReference>
<dbReference type="AlphaFoldDB" id="M1VVE7"/>
<sequence length="404" mass="45045">MGIKYHHVQMPGWPVQRYGGGIDAELLGRYEPGGYHPVALGDVMKDGRYKILHKLGWGSFATTWAAKDQKDDRYVAVKIMVSKVEGSGELNMLRALSALPKDHPGSSYVCQMLDYFTHVGPNGTHTCLVLELVGPNVAEFVDCYGMYNRLPATLAKLFAKQTLQGLDFLATNNIGHGDLHTQNLAIVVPGLDSLNEEDFIARLGKFVTGAVTKLDDGPWAPNVPTEMIRPALFREEDILAAPCPSIKIIDFGEAFFSDDAPSTLRTPFVLQAPEIFFKDRLDPRVDLWSAGCLIFELVCGIPPIDAGSTRVLVRQMIATTSEELPPRWQAQWRDMQQGKVEDDGGLNFLTLKEWLVHVYFKDDQDAEFTMEEIECVTKAIAGLLRLEPSLRATARESLSQEWFQ</sequence>
<dbReference type="Gene3D" id="1.10.510.10">
    <property type="entry name" value="Transferase(Phosphotransferase) domain 1"/>
    <property type="match status" value="1"/>
</dbReference>
<dbReference type="EC" id="2.7.11.1" evidence="1"/>
<evidence type="ECO:0000256" key="7">
    <source>
        <dbReference type="ARBA" id="ARBA00047899"/>
    </source>
</evidence>
<gene>
    <name evidence="11" type="ORF">CPUR_03085</name>
</gene>
<keyword evidence="12" id="KW-1185">Reference proteome</keyword>
<evidence type="ECO:0000256" key="8">
    <source>
        <dbReference type="ARBA" id="ARBA00048679"/>
    </source>
</evidence>
<accession>M1VVE7</accession>
<keyword evidence="6 9" id="KW-0067">ATP-binding</keyword>
<dbReference type="GO" id="GO:0000245">
    <property type="term" value="P:spliceosomal complex assembly"/>
    <property type="evidence" value="ECO:0007669"/>
    <property type="project" value="TreeGrafter"/>
</dbReference>
<evidence type="ECO:0000313" key="11">
    <source>
        <dbReference type="EMBL" id="CCE29392.1"/>
    </source>
</evidence>
<dbReference type="Proteomes" id="UP000016801">
    <property type="component" value="Unassembled WGS sequence"/>
</dbReference>
<dbReference type="InterPro" id="IPR011009">
    <property type="entry name" value="Kinase-like_dom_sf"/>
</dbReference>
<feature type="binding site" evidence="9">
    <location>
        <position position="78"/>
    </location>
    <ligand>
        <name>ATP</name>
        <dbReference type="ChEBI" id="CHEBI:30616"/>
    </ligand>
</feature>
<dbReference type="HOGENOM" id="CLU_000288_81_2_1"/>
<dbReference type="Pfam" id="PF00069">
    <property type="entry name" value="Pkinase"/>
    <property type="match status" value="2"/>
</dbReference>
<proteinExistence type="predicted"/>
<evidence type="ECO:0000256" key="9">
    <source>
        <dbReference type="PROSITE-ProRule" id="PRU10141"/>
    </source>
</evidence>
<dbReference type="InterPro" id="IPR000719">
    <property type="entry name" value="Prot_kinase_dom"/>
</dbReference>
<dbReference type="EMBL" id="CAGA01000014">
    <property type="protein sequence ID" value="CCE29392.1"/>
    <property type="molecule type" value="Genomic_DNA"/>
</dbReference>
<organism evidence="11 12">
    <name type="scientific">Claviceps purpurea (strain 20.1)</name>
    <name type="common">Ergot fungus</name>
    <name type="synonym">Sphacelia segetum</name>
    <dbReference type="NCBI Taxonomy" id="1111077"/>
    <lineage>
        <taxon>Eukaryota</taxon>
        <taxon>Fungi</taxon>
        <taxon>Dikarya</taxon>
        <taxon>Ascomycota</taxon>
        <taxon>Pezizomycotina</taxon>
        <taxon>Sordariomycetes</taxon>
        <taxon>Hypocreomycetidae</taxon>
        <taxon>Hypocreales</taxon>
        <taxon>Clavicipitaceae</taxon>
        <taxon>Claviceps</taxon>
    </lineage>
</organism>
<dbReference type="STRING" id="1111077.M1VVE7"/>
<dbReference type="PANTHER" id="PTHR47634">
    <property type="entry name" value="PROTEIN KINASE DOMAIN-CONTAINING PROTEIN-RELATED"/>
    <property type="match status" value="1"/>
</dbReference>
<protein>
    <recommendedName>
        <fullName evidence="1">non-specific serine/threonine protein kinase</fullName>
        <ecNumber evidence="1">2.7.11.1</ecNumber>
    </recommendedName>
</protein>
<dbReference type="SUPFAM" id="SSF56112">
    <property type="entry name" value="Protein kinase-like (PK-like)"/>
    <property type="match status" value="1"/>
</dbReference>
<dbReference type="InterPro" id="IPR017441">
    <property type="entry name" value="Protein_kinase_ATP_BS"/>
</dbReference>
<dbReference type="PROSITE" id="PS50011">
    <property type="entry name" value="PROTEIN_KINASE_DOM"/>
    <property type="match status" value="1"/>
</dbReference>
<dbReference type="SMART" id="SM00220">
    <property type="entry name" value="S_TKc"/>
    <property type="match status" value="1"/>
</dbReference>
<evidence type="ECO:0000256" key="6">
    <source>
        <dbReference type="ARBA" id="ARBA00022840"/>
    </source>
</evidence>
<evidence type="ECO:0000259" key="10">
    <source>
        <dbReference type="PROSITE" id="PS50011"/>
    </source>
</evidence>
<keyword evidence="2" id="KW-0723">Serine/threonine-protein kinase</keyword>
<dbReference type="VEuPathDB" id="FungiDB:CPUR_03085"/>
<comment type="catalytic activity">
    <reaction evidence="8">
        <text>L-seryl-[protein] + ATP = O-phospho-L-seryl-[protein] + ADP + H(+)</text>
        <dbReference type="Rhea" id="RHEA:17989"/>
        <dbReference type="Rhea" id="RHEA-COMP:9863"/>
        <dbReference type="Rhea" id="RHEA-COMP:11604"/>
        <dbReference type="ChEBI" id="CHEBI:15378"/>
        <dbReference type="ChEBI" id="CHEBI:29999"/>
        <dbReference type="ChEBI" id="CHEBI:30616"/>
        <dbReference type="ChEBI" id="CHEBI:83421"/>
        <dbReference type="ChEBI" id="CHEBI:456216"/>
        <dbReference type="EC" id="2.7.11.1"/>
    </reaction>
</comment>
<evidence type="ECO:0000256" key="4">
    <source>
        <dbReference type="ARBA" id="ARBA00022741"/>
    </source>
</evidence>
<evidence type="ECO:0000256" key="1">
    <source>
        <dbReference type="ARBA" id="ARBA00012513"/>
    </source>
</evidence>
<dbReference type="PROSITE" id="PS00107">
    <property type="entry name" value="PROTEIN_KINASE_ATP"/>
    <property type="match status" value="1"/>
</dbReference>
<evidence type="ECO:0000256" key="5">
    <source>
        <dbReference type="ARBA" id="ARBA00022777"/>
    </source>
</evidence>
<dbReference type="GO" id="GO:0004674">
    <property type="term" value="F:protein serine/threonine kinase activity"/>
    <property type="evidence" value="ECO:0007669"/>
    <property type="project" value="UniProtKB-KW"/>
</dbReference>
<dbReference type="InterPro" id="IPR051334">
    <property type="entry name" value="SRPK"/>
</dbReference>
<dbReference type="GO" id="GO:0050684">
    <property type="term" value="P:regulation of mRNA processing"/>
    <property type="evidence" value="ECO:0007669"/>
    <property type="project" value="TreeGrafter"/>
</dbReference>
<keyword evidence="3" id="KW-0808">Transferase</keyword>
<keyword evidence="5 11" id="KW-0418">Kinase</keyword>